<evidence type="ECO:0000256" key="6">
    <source>
        <dbReference type="ARBA" id="ARBA00023136"/>
    </source>
</evidence>
<name>A0A8B8I7A2_VANTA</name>
<dbReference type="InterPro" id="IPR029044">
    <property type="entry name" value="Nucleotide-diphossugar_trans"/>
</dbReference>
<evidence type="ECO:0000313" key="10">
    <source>
        <dbReference type="Proteomes" id="UP001652626"/>
    </source>
</evidence>
<dbReference type="AlphaFoldDB" id="A0A8B8I7A2"/>
<dbReference type="Pfam" id="PF00535">
    <property type="entry name" value="Glycos_transf_2"/>
    <property type="match status" value="1"/>
</dbReference>
<dbReference type="RefSeq" id="XP_026492247.2">
    <property type="nucleotide sequence ID" value="XM_026636462.2"/>
</dbReference>
<dbReference type="UniPathway" id="UPA00378"/>
<keyword evidence="3" id="KW-0812">Transmembrane</keyword>
<dbReference type="GO" id="GO:0030246">
    <property type="term" value="F:carbohydrate binding"/>
    <property type="evidence" value="ECO:0007669"/>
    <property type="project" value="UniProtKB-KW"/>
</dbReference>
<evidence type="ECO:0000256" key="8">
    <source>
        <dbReference type="ARBA" id="ARBA00037847"/>
    </source>
</evidence>
<dbReference type="PANTHER" id="PTHR11675:SF131">
    <property type="entry name" value="POLYPEPTIDE N-ACETYLGALACTOSAMINYLTRANSFERASE 9-RELATED"/>
    <property type="match status" value="1"/>
</dbReference>
<evidence type="ECO:0000313" key="11">
    <source>
        <dbReference type="RefSeq" id="XP_026492247.2"/>
    </source>
</evidence>
<reference evidence="11" key="1">
    <citation type="submission" date="2025-08" db="UniProtKB">
        <authorList>
            <consortium name="RefSeq"/>
        </authorList>
    </citation>
    <scope>IDENTIFICATION</scope>
    <source>
        <tissue evidence="11">Whole body</tissue>
    </source>
</reference>
<keyword evidence="4" id="KW-0735">Signal-anchor</keyword>
<dbReference type="InterPro" id="IPR001173">
    <property type="entry name" value="Glyco_trans_2-like"/>
</dbReference>
<accession>A0A8B8I7A2</accession>
<keyword evidence="6" id="KW-0472">Membrane</keyword>
<dbReference type="GO" id="GO:0000139">
    <property type="term" value="C:Golgi membrane"/>
    <property type="evidence" value="ECO:0007669"/>
    <property type="project" value="UniProtKB-SubCell"/>
</dbReference>
<dbReference type="OMA" id="DEGFDIW"/>
<evidence type="ECO:0000256" key="5">
    <source>
        <dbReference type="ARBA" id="ARBA00022989"/>
    </source>
</evidence>
<proteinExistence type="inferred from homology"/>
<dbReference type="CDD" id="cd02510">
    <property type="entry name" value="pp-GalNAc-T"/>
    <property type="match status" value="1"/>
</dbReference>
<comment type="subcellular location">
    <subcellularLocation>
        <location evidence="8">Endomembrane system</location>
        <topology evidence="8">Single-pass membrane protein</topology>
    </subcellularLocation>
    <subcellularLocation>
        <location evidence="1">Membrane</location>
        <topology evidence="1">Single-pass type II membrane protein</topology>
    </subcellularLocation>
</comment>
<dbReference type="GO" id="GO:0004653">
    <property type="term" value="F:polypeptide N-acetylgalactosaminyltransferase activity"/>
    <property type="evidence" value="ECO:0007669"/>
    <property type="project" value="TreeGrafter"/>
</dbReference>
<dbReference type="Gene3D" id="3.90.550.10">
    <property type="entry name" value="Spore Coat Polysaccharide Biosynthesis Protein SpsA, Chain A"/>
    <property type="match status" value="1"/>
</dbReference>
<dbReference type="Proteomes" id="UP001652626">
    <property type="component" value="Chromosome 13"/>
</dbReference>
<organism evidence="10 11">
    <name type="scientific">Vanessa tameamea</name>
    <name type="common">Kamehameha butterfly</name>
    <dbReference type="NCBI Taxonomy" id="334116"/>
    <lineage>
        <taxon>Eukaryota</taxon>
        <taxon>Metazoa</taxon>
        <taxon>Ecdysozoa</taxon>
        <taxon>Arthropoda</taxon>
        <taxon>Hexapoda</taxon>
        <taxon>Insecta</taxon>
        <taxon>Pterygota</taxon>
        <taxon>Neoptera</taxon>
        <taxon>Endopterygota</taxon>
        <taxon>Lepidoptera</taxon>
        <taxon>Glossata</taxon>
        <taxon>Ditrysia</taxon>
        <taxon>Papilionoidea</taxon>
        <taxon>Nymphalidae</taxon>
        <taxon>Nymphalinae</taxon>
        <taxon>Vanessa</taxon>
    </lineage>
</organism>
<dbReference type="GO" id="GO:0006493">
    <property type="term" value="P:protein O-linked glycosylation"/>
    <property type="evidence" value="ECO:0007669"/>
    <property type="project" value="TreeGrafter"/>
</dbReference>
<dbReference type="SUPFAM" id="SSF53448">
    <property type="entry name" value="Nucleotide-diphospho-sugar transferases"/>
    <property type="match status" value="1"/>
</dbReference>
<evidence type="ECO:0000256" key="1">
    <source>
        <dbReference type="ARBA" id="ARBA00004606"/>
    </source>
</evidence>
<comment type="similarity">
    <text evidence="2">Belongs to the glycosyltransferase 2 family. GalNAc-T subfamily.</text>
</comment>
<keyword evidence="10" id="KW-1185">Reference proteome</keyword>
<dbReference type="GeneID" id="113397932"/>
<keyword evidence="7" id="KW-1015">Disulfide bond</keyword>
<dbReference type="PANTHER" id="PTHR11675">
    <property type="entry name" value="N-ACETYLGALACTOSAMINYLTRANSFERASE"/>
    <property type="match status" value="1"/>
</dbReference>
<evidence type="ECO:0000259" key="9">
    <source>
        <dbReference type="Pfam" id="PF00535"/>
    </source>
</evidence>
<dbReference type="OrthoDB" id="6119243at2759"/>
<evidence type="ECO:0000256" key="2">
    <source>
        <dbReference type="ARBA" id="ARBA00005680"/>
    </source>
</evidence>
<evidence type="ECO:0000256" key="4">
    <source>
        <dbReference type="ARBA" id="ARBA00022968"/>
    </source>
</evidence>
<evidence type="ECO:0000256" key="7">
    <source>
        <dbReference type="ARBA" id="ARBA00023157"/>
    </source>
</evidence>
<dbReference type="InterPro" id="IPR045885">
    <property type="entry name" value="GalNAc-T"/>
</dbReference>
<gene>
    <name evidence="11" type="primary">LOC113397932</name>
</gene>
<feature type="domain" description="Glycosyltransferase 2-like" evidence="9">
    <location>
        <begin position="72"/>
        <end position="249"/>
    </location>
</feature>
<protein>
    <submittedName>
        <fullName evidence="11">Polypeptide N-acetylgalactosaminyltransferase 9</fullName>
    </submittedName>
</protein>
<evidence type="ECO:0000256" key="3">
    <source>
        <dbReference type="ARBA" id="ARBA00022692"/>
    </source>
</evidence>
<keyword evidence="5" id="KW-1133">Transmembrane helix</keyword>
<sequence>MAMYEIPGMLGNAVHVKDNVKGTMRMLIEKGWEDNAFNQFVSDLIPVDRTLPDLRNEWCLKRNLSNNLPEVTVVICFHNEALSTLLRTIHSVLNRSPQHLLARIILVDDYSTMFHLKSRLEEFVKKIPKIILIRTKRREGLIRARIIAMKRVLTPVALFLDSHCECTEGWLEPLLERIADNPKTVVSPVIDHIDTTTFQYIPQDPEYLQIGGFNWNLKFIWRSIPHNIRAQRQNIFEPIKTPTIAGGLFAIGSKFFKELGYYDEEFDIWGGENLELSFKVWMCGGSLEIIPCSHVGHIFRDKFPYHTTKGSLKRNSVRLAEVWLDEYANFYFQRIGYLKGDYGDVSNRRELRKKLKCKSFDWYLRVVYPEMKISNNNAASGQVHLN</sequence>